<dbReference type="GO" id="GO:0005524">
    <property type="term" value="F:ATP binding"/>
    <property type="evidence" value="ECO:0007669"/>
    <property type="project" value="UniProtKB-UniRule"/>
</dbReference>
<feature type="binding site" evidence="14">
    <location>
        <position position="269"/>
    </location>
    <ligand>
        <name>ATP</name>
        <dbReference type="ChEBI" id="CHEBI:30616"/>
    </ligand>
</feature>
<dbReference type="InterPro" id="IPR050191">
    <property type="entry name" value="ATP-dep_DNA_ligase"/>
</dbReference>
<sequence>MLFRELADFYERLEATTKRLEMTDILAELLSKTPPDIIDKVVYMTLGEIYPAYRGLELGVAEKLALRVVKQVTGAHEKEVDEAYARHGDVGNAAMVLLRKKPQTTLFAQELTVQDVYTAFEKIARSTGPGAVDVKMSILAGLLAQASPVEAKHILRMVTGNMRLGVADMTILDALAKAFGGEREVYERAYNLSSDIGLVALTAAREGPEGVRRFRVRVGIPVRCMLAERLASAEEILEKVGGRGFAEYKYDGERMQIHKSGQTVVIFSRRQENITSQYPDVVEMVTRGVSAKEAILECEAVPLDPETGETLPFQELMHRKRKKEIEKAAEEYPVALYFFDILYVDGEDLTTQPLPIRRKRLEEIVVESERMKLSTGRMVETPEEVEKFFAEAVEAGCEGLMIKSVDEESVYRAGARGWQWIKLKRDYRSEMIDTVDLVVVGAFHGRGRRKGRYGALLMAVYNPEKDVFQTVCKVGSGFKDVDLETLTERVNRLRLDAKHPRVEALMEPDIWVQPSLVLEIIGAEVTLSPVHTCAWDVVKQGYGLGIRFPRFTGRVRDDKKPEDATTDSEIVEMYRSQLKKIEAE</sequence>
<comment type="catalytic activity">
    <reaction evidence="14">
        <text>ATP + (deoxyribonucleotide)n-3'-hydroxyl + 5'-phospho-(deoxyribonucleotide)m = (deoxyribonucleotide)n+m + AMP + diphosphate.</text>
        <dbReference type="EC" id="6.5.1.1"/>
    </reaction>
</comment>
<evidence type="ECO:0000259" key="16">
    <source>
        <dbReference type="PROSITE" id="PS50160"/>
    </source>
</evidence>
<keyword evidence="5 14" id="KW-0235">DNA replication</keyword>
<evidence type="ECO:0000256" key="11">
    <source>
        <dbReference type="ARBA" id="ARBA00023172"/>
    </source>
</evidence>
<keyword evidence="11 14" id="KW-0233">DNA recombination</keyword>
<evidence type="ECO:0000256" key="9">
    <source>
        <dbReference type="ARBA" id="ARBA00022840"/>
    </source>
</evidence>
<evidence type="ECO:0000256" key="1">
    <source>
        <dbReference type="ARBA" id="ARBA00007572"/>
    </source>
</evidence>
<dbReference type="SUPFAM" id="SSF50249">
    <property type="entry name" value="Nucleic acid-binding proteins"/>
    <property type="match status" value="1"/>
</dbReference>
<keyword evidence="6 14" id="KW-0479">Metal-binding</keyword>
<dbReference type="HAMAP" id="MF_00407">
    <property type="entry name" value="DNA_ligase"/>
    <property type="match status" value="1"/>
</dbReference>
<evidence type="ECO:0000256" key="15">
    <source>
        <dbReference type="RuleBase" id="RU004196"/>
    </source>
</evidence>
<dbReference type="PROSITE" id="PS00697">
    <property type="entry name" value="DNA_LIGASE_A1"/>
    <property type="match status" value="1"/>
</dbReference>
<dbReference type="SUPFAM" id="SSF56091">
    <property type="entry name" value="DNA ligase/mRNA capping enzyme, catalytic domain"/>
    <property type="match status" value="1"/>
</dbReference>
<dbReference type="STRING" id="311458.CSUB_C0907"/>
<evidence type="ECO:0000256" key="6">
    <source>
        <dbReference type="ARBA" id="ARBA00022723"/>
    </source>
</evidence>
<evidence type="ECO:0000256" key="4">
    <source>
        <dbReference type="ARBA" id="ARBA00022618"/>
    </source>
</evidence>
<evidence type="ECO:0000313" key="17">
    <source>
        <dbReference type="EMBL" id="BAJ47954.1"/>
    </source>
</evidence>
<keyword evidence="12 14" id="KW-0234">DNA repair</keyword>
<dbReference type="Pfam" id="PF04675">
    <property type="entry name" value="DNA_ligase_A_N"/>
    <property type="match status" value="1"/>
</dbReference>
<evidence type="ECO:0000256" key="14">
    <source>
        <dbReference type="HAMAP-Rule" id="MF_00407"/>
    </source>
</evidence>
<dbReference type="InterPro" id="IPR016059">
    <property type="entry name" value="DNA_ligase_ATP-dep_CS"/>
</dbReference>
<dbReference type="Proteomes" id="UP000008120">
    <property type="component" value="Chromosome"/>
</dbReference>
<feature type="binding site" evidence="14">
    <location>
        <position position="299"/>
    </location>
    <ligand>
        <name>ATP</name>
        <dbReference type="ChEBI" id="CHEBI:30616"/>
    </ligand>
</feature>
<dbReference type="GO" id="GO:0071897">
    <property type="term" value="P:DNA biosynthetic process"/>
    <property type="evidence" value="ECO:0007669"/>
    <property type="project" value="InterPro"/>
</dbReference>
<dbReference type="GO" id="GO:0046872">
    <property type="term" value="F:metal ion binding"/>
    <property type="evidence" value="ECO:0007669"/>
    <property type="project" value="UniProtKB-KW"/>
</dbReference>
<keyword evidence="10 14" id="KW-0460">Magnesium</keyword>
<dbReference type="EMBL" id="AP011850">
    <property type="protein sequence ID" value="BAJ47954.1"/>
    <property type="molecule type" value="Genomic_DNA"/>
</dbReference>
<dbReference type="PANTHER" id="PTHR45674">
    <property type="entry name" value="DNA LIGASE 1/3 FAMILY MEMBER"/>
    <property type="match status" value="1"/>
</dbReference>
<dbReference type="Pfam" id="PF01068">
    <property type="entry name" value="DNA_ligase_A_M"/>
    <property type="match status" value="1"/>
</dbReference>
<organism evidence="17 19">
    <name type="scientific">Caldiarchaeum subterraneum</name>
    <dbReference type="NCBI Taxonomy" id="311458"/>
    <lineage>
        <taxon>Archaea</taxon>
        <taxon>Nitrososphaerota</taxon>
        <taxon>Candidatus Caldarchaeales</taxon>
        <taxon>Candidatus Caldarchaeaceae</taxon>
        <taxon>Candidatus Caldarchaeum</taxon>
    </lineage>
</organism>
<feature type="active site" description="N6-AMP-lysine intermediate" evidence="14">
    <location>
        <position position="249"/>
    </location>
</feature>
<accession>E6N6N5</accession>
<keyword evidence="4 14" id="KW-0132">Cell division</keyword>
<dbReference type="Pfam" id="PF04679">
    <property type="entry name" value="DNA_ligase_A_C"/>
    <property type="match status" value="1"/>
</dbReference>
<dbReference type="KEGG" id="csu:CSUB_C0907"/>
<gene>
    <name evidence="14" type="primary">lig</name>
    <name evidence="18" type="ORF">CSUB_C0907</name>
    <name evidence="17" type="ORF">HGMM_F02G05C22</name>
</gene>
<keyword evidence="7 14" id="KW-0547">Nucleotide-binding</keyword>
<dbReference type="InterPro" id="IPR012340">
    <property type="entry name" value="NA-bd_OB-fold"/>
</dbReference>
<dbReference type="PANTHER" id="PTHR45674:SF4">
    <property type="entry name" value="DNA LIGASE 1"/>
    <property type="match status" value="1"/>
</dbReference>
<dbReference type="FunFam" id="2.40.50.140:FF:000062">
    <property type="entry name" value="DNA ligase"/>
    <property type="match status" value="1"/>
</dbReference>
<feature type="binding site" evidence="14">
    <location>
        <position position="247"/>
    </location>
    <ligand>
        <name>ATP</name>
        <dbReference type="ChEBI" id="CHEBI:30616"/>
    </ligand>
</feature>
<dbReference type="EC" id="6.5.1.1" evidence="14"/>
<proteinExistence type="inferred from homology"/>
<name>E6N6N5_CALS0</name>
<dbReference type="FunFam" id="1.10.3260.10:FF:000007">
    <property type="entry name" value="DNA ligase"/>
    <property type="match status" value="1"/>
</dbReference>
<dbReference type="GO" id="GO:0051301">
    <property type="term" value="P:cell division"/>
    <property type="evidence" value="ECO:0007669"/>
    <property type="project" value="UniProtKB-KW"/>
</dbReference>
<dbReference type="GO" id="GO:0006273">
    <property type="term" value="P:lagging strand elongation"/>
    <property type="evidence" value="ECO:0007669"/>
    <property type="project" value="TreeGrafter"/>
</dbReference>
<evidence type="ECO:0000256" key="13">
    <source>
        <dbReference type="ARBA" id="ARBA00023306"/>
    </source>
</evidence>
<feature type="domain" description="ATP-dependent DNA ligase family profile" evidence="16">
    <location>
        <begin position="327"/>
        <end position="462"/>
    </location>
</feature>
<evidence type="ECO:0000256" key="5">
    <source>
        <dbReference type="ARBA" id="ARBA00022705"/>
    </source>
</evidence>
<feature type="binding site" evidence="14">
    <location>
        <position position="339"/>
    </location>
    <ligand>
        <name>ATP</name>
        <dbReference type="ChEBI" id="CHEBI:30616"/>
    </ligand>
</feature>
<feature type="binding site" evidence="14">
    <location>
        <position position="422"/>
    </location>
    <ligand>
        <name>ATP</name>
        <dbReference type="ChEBI" id="CHEBI:30616"/>
    </ligand>
</feature>
<dbReference type="CDD" id="cd07901">
    <property type="entry name" value="Adenylation_DNA_ligase_Arch_LigB"/>
    <property type="match status" value="1"/>
</dbReference>
<keyword evidence="8 14" id="KW-0227">DNA damage</keyword>
<evidence type="ECO:0000256" key="12">
    <source>
        <dbReference type="ARBA" id="ARBA00023204"/>
    </source>
</evidence>
<keyword evidence="13 14" id="KW-0131">Cell cycle</keyword>
<dbReference type="InterPro" id="IPR012310">
    <property type="entry name" value="DNA_ligase_ATP-dep_cent"/>
</dbReference>
<reference evidence="17 19" key="2">
    <citation type="journal article" date="2011" name="Nucleic Acids Res.">
        <title>Insights into the evolution of Archaea and eukaryotic protein modifier systems revealed by the genome of a novel archaeal group.</title>
        <authorList>
            <person name="Nunoura T."/>
            <person name="Takaki Y."/>
            <person name="Kakuta J."/>
            <person name="Nishi S."/>
            <person name="Sugahara J."/>
            <person name="Kazama H."/>
            <person name="Chee G."/>
            <person name="Hattori M."/>
            <person name="Kanai A."/>
            <person name="Atomi H."/>
            <person name="Takai K."/>
            <person name="Takami H."/>
        </authorList>
    </citation>
    <scope>NUCLEOTIDE SEQUENCE [LARGE SCALE GENOMIC DNA]</scope>
</reference>
<dbReference type="GO" id="GO:0003910">
    <property type="term" value="F:DNA ligase (ATP) activity"/>
    <property type="evidence" value="ECO:0007669"/>
    <property type="project" value="UniProtKB-UniRule"/>
</dbReference>
<dbReference type="GO" id="GO:0006310">
    <property type="term" value="P:DNA recombination"/>
    <property type="evidence" value="ECO:0007669"/>
    <property type="project" value="UniProtKB-UniRule"/>
</dbReference>
<dbReference type="GO" id="GO:0006281">
    <property type="term" value="P:DNA repair"/>
    <property type="evidence" value="ECO:0007669"/>
    <property type="project" value="UniProtKB-UniRule"/>
</dbReference>
<dbReference type="InterPro" id="IPR000977">
    <property type="entry name" value="DNA_ligase_ATP-dep"/>
</dbReference>
<evidence type="ECO:0000256" key="7">
    <source>
        <dbReference type="ARBA" id="ARBA00022741"/>
    </source>
</evidence>
<evidence type="ECO:0000313" key="18">
    <source>
        <dbReference type="EMBL" id="BAJ50764.1"/>
    </source>
</evidence>
<protein>
    <recommendedName>
        <fullName evidence="2 14">DNA ligase</fullName>
        <ecNumber evidence="14">6.5.1.1</ecNumber>
    </recommendedName>
    <alternativeName>
        <fullName evidence="14">Polydeoxyribonucleotide synthase [ATP]</fullName>
    </alternativeName>
</protein>
<dbReference type="Gene3D" id="3.30.470.30">
    <property type="entry name" value="DNA ligase/mRNA capping enzyme"/>
    <property type="match status" value="1"/>
</dbReference>
<dbReference type="InterPro" id="IPR036599">
    <property type="entry name" value="DNA_ligase_N_sf"/>
</dbReference>
<evidence type="ECO:0000313" key="19">
    <source>
        <dbReference type="Proteomes" id="UP000008120"/>
    </source>
</evidence>
<reference evidence="17 19" key="1">
    <citation type="journal article" date="2005" name="Environ. Microbiol.">
        <title>Genetic and functional properties of uncultivated thermophilic crenarchaeotes from a subsurface gold mine as revealed by analysis of genome fragments.</title>
        <authorList>
            <person name="Nunoura T."/>
            <person name="Hirayama H."/>
            <person name="Takami H."/>
            <person name="Oida H."/>
            <person name="Nishi S."/>
            <person name="Shimamura S."/>
            <person name="Suzuki Y."/>
            <person name="Inagaki F."/>
            <person name="Takai K."/>
            <person name="Nealson K.H."/>
            <person name="Horikoshi K."/>
        </authorList>
    </citation>
    <scope>NUCLEOTIDE SEQUENCE [LARGE SCALE GENOMIC DNA]</scope>
</reference>
<evidence type="ECO:0000256" key="10">
    <source>
        <dbReference type="ARBA" id="ARBA00022842"/>
    </source>
</evidence>
<comment type="function">
    <text evidence="14">DNA ligase that seals nicks in double-stranded DNA during DNA replication, DNA recombination and DNA repair.</text>
</comment>
<dbReference type="InterPro" id="IPR022865">
    <property type="entry name" value="DNA_ligae_ATP-dep_bac/arc"/>
</dbReference>
<dbReference type="PROSITE" id="PS50160">
    <property type="entry name" value="DNA_LIGASE_A3"/>
    <property type="match status" value="1"/>
</dbReference>
<dbReference type="EMBL" id="BA000048">
    <property type="protein sequence ID" value="BAJ50764.1"/>
    <property type="molecule type" value="Genomic_DNA"/>
</dbReference>
<dbReference type="AlphaFoldDB" id="E6N6N5"/>
<comment type="similarity">
    <text evidence="1 14 15">Belongs to the ATP-dependent DNA ligase family.</text>
</comment>
<feature type="binding site" evidence="14">
    <location>
        <position position="254"/>
    </location>
    <ligand>
        <name>ATP</name>
        <dbReference type="ChEBI" id="CHEBI:30616"/>
    </ligand>
</feature>
<keyword evidence="9 14" id="KW-0067">ATP-binding</keyword>
<dbReference type="CDD" id="cd07969">
    <property type="entry name" value="OBF_DNA_ligase_I"/>
    <property type="match status" value="1"/>
</dbReference>
<comment type="cofactor">
    <cofactor evidence="14">
        <name>Mg(2+)</name>
        <dbReference type="ChEBI" id="CHEBI:18420"/>
    </cofactor>
</comment>
<dbReference type="Gene3D" id="2.40.50.140">
    <property type="entry name" value="Nucleic acid-binding proteins"/>
    <property type="match status" value="1"/>
</dbReference>
<dbReference type="FunFam" id="3.30.470.30:FF:000012">
    <property type="entry name" value="Probable DNA ligase"/>
    <property type="match status" value="1"/>
</dbReference>
<evidence type="ECO:0000256" key="8">
    <source>
        <dbReference type="ARBA" id="ARBA00022763"/>
    </source>
</evidence>
<feature type="binding site" evidence="14">
    <location>
        <position position="416"/>
    </location>
    <ligand>
        <name>ATP</name>
        <dbReference type="ChEBI" id="CHEBI:30616"/>
    </ligand>
</feature>
<evidence type="ECO:0000256" key="2">
    <source>
        <dbReference type="ARBA" id="ARBA00013308"/>
    </source>
</evidence>
<dbReference type="NCBIfam" id="TIGR00574">
    <property type="entry name" value="dnl1"/>
    <property type="match status" value="1"/>
</dbReference>
<dbReference type="GO" id="GO:0003677">
    <property type="term" value="F:DNA binding"/>
    <property type="evidence" value="ECO:0007669"/>
    <property type="project" value="InterPro"/>
</dbReference>
<dbReference type="Gene3D" id="1.10.3260.10">
    <property type="entry name" value="DNA ligase, ATP-dependent, N-terminal domain"/>
    <property type="match status" value="1"/>
</dbReference>
<dbReference type="InterPro" id="IPR012309">
    <property type="entry name" value="DNA_ligase_ATP-dep_C"/>
</dbReference>
<dbReference type="InterPro" id="IPR012308">
    <property type="entry name" value="DNA_ligase_ATP-dep_N"/>
</dbReference>
<keyword evidence="3 14" id="KW-0436">Ligase</keyword>
<evidence type="ECO:0000256" key="3">
    <source>
        <dbReference type="ARBA" id="ARBA00022598"/>
    </source>
</evidence>
<dbReference type="SUPFAM" id="SSF117018">
    <property type="entry name" value="ATP-dependent DNA ligase DNA-binding domain"/>
    <property type="match status" value="1"/>
</dbReference>